<keyword evidence="4" id="KW-1185">Reference proteome</keyword>
<name>A0A6G1K9Z2_9PLEO</name>
<dbReference type="PANTHER" id="PTHR48081:SF8">
    <property type="entry name" value="ALPHA_BETA HYDROLASE FOLD-3 DOMAIN-CONTAINING PROTEIN-RELATED"/>
    <property type="match status" value="1"/>
</dbReference>
<gene>
    <name evidence="3" type="ORF">K504DRAFT_431598</name>
</gene>
<proteinExistence type="predicted"/>
<dbReference type="InterPro" id="IPR050300">
    <property type="entry name" value="GDXG_lipolytic_enzyme"/>
</dbReference>
<dbReference type="Proteomes" id="UP000799428">
    <property type="component" value="Unassembled WGS sequence"/>
</dbReference>
<dbReference type="Pfam" id="PF07859">
    <property type="entry name" value="Abhydrolase_3"/>
    <property type="match status" value="1"/>
</dbReference>
<evidence type="ECO:0000259" key="2">
    <source>
        <dbReference type="Pfam" id="PF07859"/>
    </source>
</evidence>
<dbReference type="GO" id="GO:0016787">
    <property type="term" value="F:hydrolase activity"/>
    <property type="evidence" value="ECO:0007669"/>
    <property type="project" value="UniProtKB-KW"/>
</dbReference>
<organism evidence="3 4">
    <name type="scientific">Pleomassaria siparia CBS 279.74</name>
    <dbReference type="NCBI Taxonomy" id="1314801"/>
    <lineage>
        <taxon>Eukaryota</taxon>
        <taxon>Fungi</taxon>
        <taxon>Dikarya</taxon>
        <taxon>Ascomycota</taxon>
        <taxon>Pezizomycotina</taxon>
        <taxon>Dothideomycetes</taxon>
        <taxon>Pleosporomycetidae</taxon>
        <taxon>Pleosporales</taxon>
        <taxon>Pleomassariaceae</taxon>
        <taxon>Pleomassaria</taxon>
    </lineage>
</organism>
<evidence type="ECO:0000256" key="1">
    <source>
        <dbReference type="ARBA" id="ARBA00022801"/>
    </source>
</evidence>
<dbReference type="Gene3D" id="3.40.50.1820">
    <property type="entry name" value="alpha/beta hydrolase"/>
    <property type="match status" value="1"/>
</dbReference>
<dbReference type="PANTHER" id="PTHR48081">
    <property type="entry name" value="AB HYDROLASE SUPERFAMILY PROTEIN C4A8.06C"/>
    <property type="match status" value="1"/>
</dbReference>
<sequence length="316" mass="35444">MEHHGILKEVYIKIRVTLTRLLIRVVMPLTFRNDRALVKTMGVRKERIYLPSRDAGRTVKADLYHPLNPHPSGPAPVLVNWHGSGHFIHLFESDTLFCARIAERAGVYVLDADYRKAPECRFPRQLDDIEDALLWVASQPQRFDASRVMVSGFSAGGNLALVAATAFRKKLQSVIKIMAVVAFYPLTDHSIDPEDKVAPKPKRAFSVTMLRFMSENYVPDKRLRTDPKVSPGRADASEFPPTVVMVTCEGDNLGPEGVALGERLKNAGGERKVISWQGKDLHHAFDKGCKEGSHDWEQREVAYGLCEEAVKEVCKL</sequence>
<protein>
    <submittedName>
        <fullName evidence="3">Alpha/beta-hydrolase</fullName>
    </submittedName>
</protein>
<dbReference type="OrthoDB" id="408631at2759"/>
<dbReference type="AlphaFoldDB" id="A0A6G1K9Z2"/>
<dbReference type="SUPFAM" id="SSF53474">
    <property type="entry name" value="alpha/beta-Hydrolases"/>
    <property type="match status" value="1"/>
</dbReference>
<dbReference type="InterPro" id="IPR013094">
    <property type="entry name" value="AB_hydrolase_3"/>
</dbReference>
<keyword evidence="1 3" id="KW-0378">Hydrolase</keyword>
<reference evidence="3" key="1">
    <citation type="journal article" date="2020" name="Stud. Mycol.">
        <title>101 Dothideomycetes genomes: a test case for predicting lifestyles and emergence of pathogens.</title>
        <authorList>
            <person name="Haridas S."/>
            <person name="Albert R."/>
            <person name="Binder M."/>
            <person name="Bloem J."/>
            <person name="Labutti K."/>
            <person name="Salamov A."/>
            <person name="Andreopoulos B."/>
            <person name="Baker S."/>
            <person name="Barry K."/>
            <person name="Bills G."/>
            <person name="Bluhm B."/>
            <person name="Cannon C."/>
            <person name="Castanera R."/>
            <person name="Culley D."/>
            <person name="Daum C."/>
            <person name="Ezra D."/>
            <person name="Gonzalez J."/>
            <person name="Henrissat B."/>
            <person name="Kuo A."/>
            <person name="Liang C."/>
            <person name="Lipzen A."/>
            <person name="Lutzoni F."/>
            <person name="Magnuson J."/>
            <person name="Mondo S."/>
            <person name="Nolan M."/>
            <person name="Ohm R."/>
            <person name="Pangilinan J."/>
            <person name="Park H.-J."/>
            <person name="Ramirez L."/>
            <person name="Alfaro M."/>
            <person name="Sun H."/>
            <person name="Tritt A."/>
            <person name="Yoshinaga Y."/>
            <person name="Zwiers L.-H."/>
            <person name="Turgeon B."/>
            <person name="Goodwin S."/>
            <person name="Spatafora J."/>
            <person name="Crous P."/>
            <person name="Grigoriev I."/>
        </authorList>
    </citation>
    <scope>NUCLEOTIDE SEQUENCE</scope>
    <source>
        <strain evidence="3">CBS 279.74</strain>
    </source>
</reference>
<dbReference type="InterPro" id="IPR029058">
    <property type="entry name" value="AB_hydrolase_fold"/>
</dbReference>
<feature type="domain" description="Alpha/beta hydrolase fold-3" evidence="2">
    <location>
        <begin position="78"/>
        <end position="279"/>
    </location>
</feature>
<evidence type="ECO:0000313" key="4">
    <source>
        <dbReference type="Proteomes" id="UP000799428"/>
    </source>
</evidence>
<dbReference type="EMBL" id="MU005770">
    <property type="protein sequence ID" value="KAF2709251.1"/>
    <property type="molecule type" value="Genomic_DNA"/>
</dbReference>
<accession>A0A6G1K9Z2</accession>
<evidence type="ECO:0000313" key="3">
    <source>
        <dbReference type="EMBL" id="KAF2709251.1"/>
    </source>
</evidence>